<proteinExistence type="predicted"/>
<sequence length="101" mass="10744">MVSNDDFRPPQPMESGLAENTVYSGPPPASPLAAAIEKVARAWLTEPGVQGVSHTANADGEDFIKIMLLDVATRARLESQLPGQVDGFPVVVEVSGEYHAQ</sequence>
<name>A0A918AFT4_9ACTN</name>
<accession>A0A918AFT4</accession>
<dbReference type="Proteomes" id="UP000660745">
    <property type="component" value="Unassembled WGS sequence"/>
</dbReference>
<evidence type="ECO:0000313" key="2">
    <source>
        <dbReference type="EMBL" id="GGP18217.1"/>
    </source>
</evidence>
<evidence type="ECO:0000313" key="3">
    <source>
        <dbReference type="Proteomes" id="UP000660745"/>
    </source>
</evidence>
<reference evidence="2" key="2">
    <citation type="submission" date="2020-09" db="EMBL/GenBank/DDBJ databases">
        <authorList>
            <person name="Sun Q."/>
            <person name="Zhou Y."/>
        </authorList>
    </citation>
    <scope>NUCLEOTIDE SEQUENCE</scope>
    <source>
        <strain evidence="2">CGMCC 4.7430</strain>
    </source>
</reference>
<protein>
    <submittedName>
        <fullName evidence="2">Uncharacterized protein</fullName>
    </submittedName>
</protein>
<gene>
    <name evidence="2" type="ORF">GCM10012278_89640</name>
</gene>
<keyword evidence="3" id="KW-1185">Reference proteome</keyword>
<dbReference type="EMBL" id="BMNK01000028">
    <property type="protein sequence ID" value="GGP18217.1"/>
    <property type="molecule type" value="Genomic_DNA"/>
</dbReference>
<reference evidence="2" key="1">
    <citation type="journal article" date="2014" name="Int. J. Syst. Evol. Microbiol.">
        <title>Complete genome sequence of Corynebacterium casei LMG S-19264T (=DSM 44701T), isolated from a smear-ripened cheese.</title>
        <authorList>
            <consortium name="US DOE Joint Genome Institute (JGI-PGF)"/>
            <person name="Walter F."/>
            <person name="Albersmeier A."/>
            <person name="Kalinowski J."/>
            <person name="Ruckert C."/>
        </authorList>
    </citation>
    <scope>NUCLEOTIDE SEQUENCE</scope>
    <source>
        <strain evidence="2">CGMCC 4.7430</strain>
    </source>
</reference>
<organism evidence="2 3">
    <name type="scientific">Nonomuraea glycinis</name>
    <dbReference type="NCBI Taxonomy" id="2047744"/>
    <lineage>
        <taxon>Bacteria</taxon>
        <taxon>Bacillati</taxon>
        <taxon>Actinomycetota</taxon>
        <taxon>Actinomycetes</taxon>
        <taxon>Streptosporangiales</taxon>
        <taxon>Streptosporangiaceae</taxon>
        <taxon>Nonomuraea</taxon>
    </lineage>
</organism>
<dbReference type="AlphaFoldDB" id="A0A918AFT4"/>
<dbReference type="RefSeq" id="WP_189144891.1">
    <property type="nucleotide sequence ID" value="NZ_BMNK01000028.1"/>
</dbReference>
<evidence type="ECO:0000256" key="1">
    <source>
        <dbReference type="SAM" id="MobiDB-lite"/>
    </source>
</evidence>
<comment type="caution">
    <text evidence="2">The sequence shown here is derived from an EMBL/GenBank/DDBJ whole genome shotgun (WGS) entry which is preliminary data.</text>
</comment>
<feature type="region of interest" description="Disordered" evidence="1">
    <location>
        <begin position="1"/>
        <end position="29"/>
    </location>
</feature>